<feature type="compositionally biased region" description="Polar residues" evidence="1">
    <location>
        <begin position="448"/>
        <end position="457"/>
    </location>
</feature>
<keyword evidence="2" id="KW-1133">Transmembrane helix</keyword>
<dbReference type="GeneID" id="20040446"/>
<evidence type="ECO:0000256" key="2">
    <source>
        <dbReference type="SAM" id="Phobius"/>
    </source>
</evidence>
<feature type="transmembrane region" description="Helical" evidence="2">
    <location>
        <begin position="470"/>
        <end position="497"/>
    </location>
</feature>
<evidence type="ECO:0000256" key="1">
    <source>
        <dbReference type="SAM" id="MobiDB-lite"/>
    </source>
</evidence>
<dbReference type="RefSeq" id="XP_008818966.1">
    <property type="nucleotide sequence ID" value="XM_008820744.1"/>
</dbReference>
<accession>W6ZYM9</accession>
<evidence type="ECO:0000313" key="4">
    <source>
        <dbReference type="Proteomes" id="UP000030640"/>
    </source>
</evidence>
<gene>
    <name evidence="3" type="ORF">C922_05172</name>
</gene>
<feature type="region of interest" description="Disordered" evidence="1">
    <location>
        <begin position="351"/>
        <end position="461"/>
    </location>
</feature>
<feature type="region of interest" description="Disordered" evidence="1">
    <location>
        <begin position="505"/>
        <end position="528"/>
    </location>
</feature>
<feature type="region of interest" description="Disordered" evidence="1">
    <location>
        <begin position="305"/>
        <end position="327"/>
    </location>
</feature>
<dbReference type="Proteomes" id="UP000030640">
    <property type="component" value="Unassembled WGS sequence"/>
</dbReference>
<dbReference type="EMBL" id="KI965501">
    <property type="protein sequence ID" value="EUD64458.1"/>
    <property type="molecule type" value="Genomic_DNA"/>
</dbReference>
<keyword evidence="4" id="KW-1185">Reference proteome</keyword>
<dbReference type="VEuPathDB" id="PlasmoDB:C922_05172"/>
<dbReference type="AlphaFoldDB" id="W6ZYM9"/>
<name>W6ZYM9_9APIC</name>
<feature type="compositionally biased region" description="Basic and acidic residues" evidence="1">
    <location>
        <begin position="418"/>
        <end position="428"/>
    </location>
</feature>
<keyword evidence="2" id="KW-0812">Transmembrane</keyword>
<keyword evidence="2" id="KW-0472">Membrane</keyword>
<reference evidence="3 4" key="1">
    <citation type="submission" date="2013-02" db="EMBL/GenBank/DDBJ databases">
        <title>The Genome Sequence of Plasmodium inui San Antonio 1.</title>
        <authorList>
            <consortium name="The Broad Institute Genome Sequencing Platform"/>
            <consortium name="The Broad Institute Genome Sequencing Center for Infectious Disease"/>
            <person name="Neafsey D."/>
            <person name="Cheeseman I."/>
            <person name="Volkman S."/>
            <person name="Adams J."/>
            <person name="Walker B."/>
            <person name="Young S.K."/>
            <person name="Zeng Q."/>
            <person name="Gargeya S."/>
            <person name="Fitzgerald M."/>
            <person name="Haas B."/>
            <person name="Abouelleil A."/>
            <person name="Alvarado L."/>
            <person name="Arachchi H.M."/>
            <person name="Berlin A.M."/>
            <person name="Chapman S.B."/>
            <person name="Dewar J."/>
            <person name="Goldberg J."/>
            <person name="Griggs A."/>
            <person name="Gujja S."/>
            <person name="Hansen M."/>
            <person name="Howarth C."/>
            <person name="Imamovic A."/>
            <person name="Larimer J."/>
            <person name="McCowan C."/>
            <person name="Murphy C."/>
            <person name="Neiman D."/>
            <person name="Pearson M."/>
            <person name="Priest M."/>
            <person name="Roberts A."/>
            <person name="Saif S."/>
            <person name="Shea T."/>
            <person name="Sisk P."/>
            <person name="Sykes S."/>
            <person name="Wortman J."/>
            <person name="Nusbaum C."/>
            <person name="Birren B."/>
        </authorList>
    </citation>
    <scope>NUCLEOTIDE SEQUENCE [LARGE SCALE GENOMIC DNA]</scope>
    <source>
        <strain evidence="3 4">San Antonio 1</strain>
    </source>
</reference>
<protein>
    <submittedName>
        <fullName evidence="3">Uncharacterized protein</fullName>
    </submittedName>
</protein>
<sequence length="528" mass="57883">MAHLRLRGERGYWAVAAPPSSGRECIQGEDRYCLGAYGGGEQAERGFLGLWASGLRSMIAQNEWSDIINGRHPIVKSIWGNRGDQFEWKGALTCVMLEALKLQQIPASQEGTTHVLWRQSAWHSLLREGTASDWSSSETGRRMLVAVLCLMRILMGSSIAEGEPDAGSKQLCQRVWDMVTLRMNKHKGISSSNKIETLDEYLDNLSLLPGETLAERTSLGFLLSIFHGLSECCQYERNYDLTSLIVTNGWDLSPMGSCTMEGGQFSCSGGTGETPKAQLNIWTTGKHVLVKESDAAQPRSLELLDTHTGKALSHSPTSPGDGTGMDTRMFNWIQEKQTSPTNQSIVIFKNGRPVQQPPKPQPTSQKKAEQEETLKGGTAEYGGRSGSSVKEIQRTDDAEARRGEVGTLATGIESPPPVRRERVEDHRGQGITEPKMKKQAPPDDVSLHPNSTPNHSTLPRAEEGQVSENLGIGGIIGGVVSMIMGMATVYGMYRVYFRKEKGSKRSKTKHTSFSGKLKYMKGSVNPGD</sequence>
<proteinExistence type="predicted"/>
<evidence type="ECO:0000313" key="3">
    <source>
        <dbReference type="EMBL" id="EUD64458.1"/>
    </source>
</evidence>
<organism evidence="3 4">
    <name type="scientific">Plasmodium inui San Antonio 1</name>
    <dbReference type="NCBI Taxonomy" id="1237626"/>
    <lineage>
        <taxon>Eukaryota</taxon>
        <taxon>Sar</taxon>
        <taxon>Alveolata</taxon>
        <taxon>Apicomplexa</taxon>
        <taxon>Aconoidasida</taxon>
        <taxon>Haemosporida</taxon>
        <taxon>Plasmodiidae</taxon>
        <taxon>Plasmodium</taxon>
        <taxon>Plasmodium (Plasmodium)</taxon>
    </lineage>
</organism>
<feature type="compositionally biased region" description="Basic and acidic residues" evidence="1">
    <location>
        <begin position="391"/>
        <end position="404"/>
    </location>
</feature>